<organism evidence="2 3">
    <name type="scientific">Fusarium tricinctum</name>
    <dbReference type="NCBI Taxonomy" id="61284"/>
    <lineage>
        <taxon>Eukaryota</taxon>
        <taxon>Fungi</taxon>
        <taxon>Dikarya</taxon>
        <taxon>Ascomycota</taxon>
        <taxon>Pezizomycotina</taxon>
        <taxon>Sordariomycetes</taxon>
        <taxon>Hypocreomycetidae</taxon>
        <taxon>Hypocreales</taxon>
        <taxon>Nectriaceae</taxon>
        <taxon>Fusarium</taxon>
        <taxon>Fusarium tricinctum species complex</taxon>
    </lineage>
</organism>
<dbReference type="EMBL" id="JAGPXF010000003">
    <property type="protein sequence ID" value="KAH7252745.1"/>
    <property type="molecule type" value="Genomic_DNA"/>
</dbReference>
<dbReference type="Proteomes" id="UP000813427">
    <property type="component" value="Unassembled WGS sequence"/>
</dbReference>
<proteinExistence type="predicted"/>
<name>A0A8K0S271_9HYPO</name>
<evidence type="ECO:0000256" key="1">
    <source>
        <dbReference type="SAM" id="MobiDB-lite"/>
    </source>
</evidence>
<dbReference type="OrthoDB" id="5232980at2759"/>
<gene>
    <name evidence="2" type="ORF">BKA59DRAFT_475168</name>
</gene>
<protein>
    <submittedName>
        <fullName evidence="2">Uncharacterized protein</fullName>
    </submittedName>
</protein>
<keyword evidence="3" id="KW-1185">Reference proteome</keyword>
<feature type="compositionally biased region" description="Basic residues" evidence="1">
    <location>
        <begin position="457"/>
        <end position="474"/>
    </location>
</feature>
<feature type="compositionally biased region" description="Basic and acidic residues" evidence="1">
    <location>
        <begin position="427"/>
        <end position="437"/>
    </location>
</feature>
<dbReference type="AlphaFoldDB" id="A0A8K0S271"/>
<comment type="caution">
    <text evidence="2">The sequence shown here is derived from an EMBL/GenBank/DDBJ whole genome shotgun (WGS) entry which is preliminary data.</text>
</comment>
<sequence length="495" mass="55665">MAKKKCPSKAKAKIGTDATGILPDIKENKPTLPGTSSSIDQPSIGKLIRRWITDKEASDILLQFHKACIPNHQVLWSGMLRATAQQWADAHGFQTLTTSLGPLLRTDDPGCCYCQKTKNDRINYIHGASIVFAWHISQGDLVTVLSQPPPQRFHPTGRTFYQLYEEPIIKGMLGNRPVTRIVVAHPTIQSALDFTYEMWPHDEFSLWTENFGIQDIVIYWRKVKKATKAAQLSATAPVFTPSASTVQNDVVENCGSSATSDLDSLKSPEGLLISETENMKRLEMSPSTEQEVTKKNEENDILIEPNQAVEELIKETTSTSLQPFVAAGLERIVVEAAGKRKKAKKDKKLNDKSLSTRKTWNDLQEITIEKLVRDDSSMSLQLLIDAAYGRIVIEVGDNKEERKVRKKAEEVDRKIVRAMHNAIKKKQREEVREKINETKQATTNVSDKDGPPQNTRSKTRAKRQLIRKLEKKRAKEAGSGIRTNETGKRFLGKKL</sequence>
<accession>A0A8K0S271</accession>
<reference evidence="2" key="1">
    <citation type="journal article" date="2021" name="Nat. Commun.">
        <title>Genetic determinants of endophytism in the Arabidopsis root mycobiome.</title>
        <authorList>
            <person name="Mesny F."/>
            <person name="Miyauchi S."/>
            <person name="Thiergart T."/>
            <person name="Pickel B."/>
            <person name="Atanasova L."/>
            <person name="Karlsson M."/>
            <person name="Huettel B."/>
            <person name="Barry K.W."/>
            <person name="Haridas S."/>
            <person name="Chen C."/>
            <person name="Bauer D."/>
            <person name="Andreopoulos W."/>
            <person name="Pangilinan J."/>
            <person name="LaButti K."/>
            <person name="Riley R."/>
            <person name="Lipzen A."/>
            <person name="Clum A."/>
            <person name="Drula E."/>
            <person name="Henrissat B."/>
            <person name="Kohler A."/>
            <person name="Grigoriev I.V."/>
            <person name="Martin F.M."/>
            <person name="Hacquard S."/>
        </authorList>
    </citation>
    <scope>NUCLEOTIDE SEQUENCE</scope>
    <source>
        <strain evidence="2">MPI-SDFR-AT-0068</strain>
    </source>
</reference>
<evidence type="ECO:0000313" key="2">
    <source>
        <dbReference type="EMBL" id="KAH7252745.1"/>
    </source>
</evidence>
<evidence type="ECO:0000313" key="3">
    <source>
        <dbReference type="Proteomes" id="UP000813427"/>
    </source>
</evidence>
<feature type="region of interest" description="Disordered" evidence="1">
    <location>
        <begin position="426"/>
        <end position="495"/>
    </location>
</feature>